<dbReference type="AlphaFoldDB" id="A0A9P7ANC3"/>
<comment type="caution">
    <text evidence="1">The sequence shown here is derived from an EMBL/GenBank/DDBJ whole genome shotgun (WGS) entry which is preliminary data.</text>
</comment>
<keyword evidence="2" id="KW-1185">Reference proteome</keyword>
<accession>A0A9P7ANC3</accession>
<evidence type="ECO:0000313" key="1">
    <source>
        <dbReference type="EMBL" id="KAG1791998.1"/>
    </source>
</evidence>
<feature type="non-terminal residue" evidence="1">
    <location>
        <position position="92"/>
    </location>
</feature>
<gene>
    <name evidence="1" type="ORF">HD556DRAFT_1239881</name>
</gene>
<dbReference type="RefSeq" id="XP_041158697.1">
    <property type="nucleotide sequence ID" value="XM_041298075.1"/>
</dbReference>
<reference evidence="1" key="1">
    <citation type="journal article" date="2020" name="New Phytol.">
        <title>Comparative genomics reveals dynamic genome evolution in host specialist ectomycorrhizal fungi.</title>
        <authorList>
            <person name="Lofgren L.A."/>
            <person name="Nguyen N.H."/>
            <person name="Vilgalys R."/>
            <person name="Ruytinx J."/>
            <person name="Liao H.L."/>
            <person name="Branco S."/>
            <person name="Kuo A."/>
            <person name="LaButti K."/>
            <person name="Lipzen A."/>
            <person name="Andreopoulos W."/>
            <person name="Pangilinan J."/>
            <person name="Riley R."/>
            <person name="Hundley H."/>
            <person name="Na H."/>
            <person name="Barry K."/>
            <person name="Grigoriev I.V."/>
            <person name="Stajich J.E."/>
            <person name="Kennedy P.G."/>
        </authorList>
    </citation>
    <scope>NUCLEOTIDE SEQUENCE</scope>
    <source>
        <strain evidence="1">S12</strain>
    </source>
</reference>
<organism evidence="1 2">
    <name type="scientific">Suillus plorans</name>
    <dbReference type="NCBI Taxonomy" id="116603"/>
    <lineage>
        <taxon>Eukaryota</taxon>
        <taxon>Fungi</taxon>
        <taxon>Dikarya</taxon>
        <taxon>Basidiomycota</taxon>
        <taxon>Agaricomycotina</taxon>
        <taxon>Agaricomycetes</taxon>
        <taxon>Agaricomycetidae</taxon>
        <taxon>Boletales</taxon>
        <taxon>Suillineae</taxon>
        <taxon>Suillaceae</taxon>
        <taxon>Suillus</taxon>
    </lineage>
</organism>
<dbReference type="EMBL" id="JABBWE010000039">
    <property type="protein sequence ID" value="KAG1791998.1"/>
    <property type="molecule type" value="Genomic_DNA"/>
</dbReference>
<proteinExistence type="predicted"/>
<name>A0A9P7ANC3_9AGAM</name>
<protein>
    <submittedName>
        <fullName evidence="1">Uncharacterized protein</fullName>
    </submittedName>
</protein>
<sequence>KKYLRDNCDYTFDTLKKNMPLALASVSINTIRLWLGIRTGKPTGHRMFRWMETYRSGLTTRDAQLRVKQFSSARYKSHRRVPETVARVFDHV</sequence>
<dbReference type="GeneID" id="64591839"/>
<dbReference type="Proteomes" id="UP000719766">
    <property type="component" value="Unassembled WGS sequence"/>
</dbReference>
<evidence type="ECO:0000313" key="2">
    <source>
        <dbReference type="Proteomes" id="UP000719766"/>
    </source>
</evidence>
<dbReference type="OrthoDB" id="2449121at2759"/>